<dbReference type="InterPro" id="IPR010310">
    <property type="entry name" value="T7SS_ESAT-6-like"/>
</dbReference>
<gene>
    <name evidence="2" type="ORF">F1721_23745</name>
</gene>
<accession>A0A5M7BLK9</accession>
<comment type="caution">
    <text evidence="2">The sequence shown here is derived from an EMBL/GenBank/DDBJ whole genome shotgun (WGS) entry which is preliminary data.</text>
</comment>
<dbReference type="EMBL" id="VWPH01000011">
    <property type="protein sequence ID" value="KAA5830113.1"/>
    <property type="molecule type" value="Genomic_DNA"/>
</dbReference>
<name>A0A5M7BLK9_SACHI</name>
<organism evidence="2 3">
    <name type="scientific">Saccharopolyspora hirsuta</name>
    <dbReference type="NCBI Taxonomy" id="1837"/>
    <lineage>
        <taxon>Bacteria</taxon>
        <taxon>Bacillati</taxon>
        <taxon>Actinomycetota</taxon>
        <taxon>Actinomycetes</taxon>
        <taxon>Pseudonocardiales</taxon>
        <taxon>Pseudonocardiaceae</taxon>
        <taxon>Saccharopolyspora</taxon>
    </lineage>
</organism>
<evidence type="ECO:0000313" key="3">
    <source>
        <dbReference type="Proteomes" id="UP000323946"/>
    </source>
</evidence>
<protein>
    <recommendedName>
        <fullName evidence="1">ESAT-6-like protein</fullName>
    </recommendedName>
</protein>
<dbReference type="Pfam" id="PF06013">
    <property type="entry name" value="WXG100"/>
    <property type="match status" value="1"/>
</dbReference>
<evidence type="ECO:0000313" key="2">
    <source>
        <dbReference type="EMBL" id="KAA5830113.1"/>
    </source>
</evidence>
<reference evidence="2 3" key="1">
    <citation type="submission" date="2019-09" db="EMBL/GenBank/DDBJ databases">
        <title>Draft genome sequence of the thermophilic Saccharopolyspora hirsuta VKM Ac-666T.</title>
        <authorList>
            <person name="Lobastova T.G."/>
            <person name="Fokina V."/>
            <person name="Bragin E.Y."/>
            <person name="Shtratnikova V.Y."/>
            <person name="Starodumova I.P."/>
            <person name="Tarlachkov S.V."/>
            <person name="Donova M.V."/>
        </authorList>
    </citation>
    <scope>NUCLEOTIDE SEQUENCE [LARGE SCALE GENOMIC DNA]</scope>
    <source>
        <strain evidence="2 3">VKM Ac-666</strain>
    </source>
</reference>
<dbReference type="RefSeq" id="WP_150068967.1">
    <property type="nucleotide sequence ID" value="NZ_JBEPDJ010000004.1"/>
</dbReference>
<dbReference type="SUPFAM" id="SSF140453">
    <property type="entry name" value="EsxAB dimer-like"/>
    <property type="match status" value="1"/>
</dbReference>
<dbReference type="Gene3D" id="1.10.287.1060">
    <property type="entry name" value="ESAT-6-like"/>
    <property type="match status" value="1"/>
</dbReference>
<dbReference type="OrthoDB" id="4554345at2"/>
<dbReference type="SMR" id="A0A5M7BLK9"/>
<comment type="similarity">
    <text evidence="1">Belongs to the WXG100 family.</text>
</comment>
<dbReference type="InterPro" id="IPR036689">
    <property type="entry name" value="ESAT-6-like_sf"/>
</dbReference>
<dbReference type="NCBIfam" id="TIGR03930">
    <property type="entry name" value="WXG100_ESAT6"/>
    <property type="match status" value="1"/>
</dbReference>
<dbReference type="AlphaFoldDB" id="A0A5M7BLK9"/>
<proteinExistence type="inferred from homology"/>
<keyword evidence="3" id="KW-1185">Reference proteome</keyword>
<evidence type="ECO:0000256" key="1">
    <source>
        <dbReference type="RuleBase" id="RU362001"/>
    </source>
</evidence>
<dbReference type="Proteomes" id="UP000323946">
    <property type="component" value="Unassembled WGS sequence"/>
</dbReference>
<sequence length="109" mass="12018">MANQMVQTATPGMQQAAQHFSQTASDFTTQLRRVNTTMAALQASWHGEASQRFNVAMDNWELSFNKIIEKLLHMMEEMGVNTKAYVAAEDEATNVAQSFVSALPPLPGV</sequence>